<dbReference type="GO" id="GO:0016137">
    <property type="term" value="P:glycoside metabolic process"/>
    <property type="evidence" value="ECO:0007669"/>
    <property type="project" value="UniProtKB-ARBA"/>
</dbReference>
<keyword evidence="3" id="KW-1185">Reference proteome</keyword>
<evidence type="ECO:0000313" key="2">
    <source>
        <dbReference type="EMBL" id="NNG35663.1"/>
    </source>
</evidence>
<dbReference type="SUPFAM" id="SSF102588">
    <property type="entry name" value="LmbE-like"/>
    <property type="match status" value="1"/>
</dbReference>
<sequence>MSDHAPALEPSGRSPEAATAVLLGSGPVAFVHAHPDDETLATGALISYLTRRHRPVAVLTATRGEAGELVPGALPPDTTADQLTEHRETELDAACQALGVQRHDFLGTPPARAAAALDAAGPRRYTDSGMRWVRPGLAGPAADAGPDSLTSAAVDDAAADVAAWLAAVAPDVVLTYDEHGGYGHPDHVRVNEITVAAAARVGIPVVFVVSPALADNAALGPIDWLQLGDELPTVQQALAHHRSQVSVDGADVVHVGGQREPILTRVGLRLAAP</sequence>
<reference evidence="2 3" key="1">
    <citation type="submission" date="2020-05" db="EMBL/GenBank/DDBJ databases">
        <title>Nakamurella sp. DB0629 isolated from air conditioner.</title>
        <authorList>
            <person name="Kim D.H."/>
            <person name="Kim D.-U."/>
        </authorList>
    </citation>
    <scope>NUCLEOTIDE SEQUENCE [LARGE SCALE GENOMIC DNA]</scope>
    <source>
        <strain evidence="2 3">DB0629</strain>
    </source>
</reference>
<dbReference type="EMBL" id="JABEND010000003">
    <property type="protein sequence ID" value="NNG35663.1"/>
    <property type="molecule type" value="Genomic_DNA"/>
</dbReference>
<dbReference type="InterPro" id="IPR024078">
    <property type="entry name" value="LmbE-like_dom_sf"/>
</dbReference>
<dbReference type="Pfam" id="PF02585">
    <property type="entry name" value="PIG-L"/>
    <property type="match status" value="1"/>
</dbReference>
<protein>
    <submittedName>
        <fullName evidence="2">GlcNAc-PI de-N-acetylase</fullName>
    </submittedName>
</protein>
<name>A0A849A842_9ACTN</name>
<dbReference type="GO" id="GO:0016811">
    <property type="term" value="F:hydrolase activity, acting on carbon-nitrogen (but not peptide) bonds, in linear amides"/>
    <property type="evidence" value="ECO:0007669"/>
    <property type="project" value="TreeGrafter"/>
</dbReference>
<dbReference type="AlphaFoldDB" id="A0A849A842"/>
<organism evidence="2 3">
    <name type="scientific">Nakamurella aerolata</name>
    <dbReference type="NCBI Taxonomy" id="1656892"/>
    <lineage>
        <taxon>Bacteria</taxon>
        <taxon>Bacillati</taxon>
        <taxon>Actinomycetota</taxon>
        <taxon>Actinomycetes</taxon>
        <taxon>Nakamurellales</taxon>
        <taxon>Nakamurellaceae</taxon>
        <taxon>Nakamurella</taxon>
    </lineage>
</organism>
<dbReference type="InterPro" id="IPR003737">
    <property type="entry name" value="GlcNAc_PI_deacetylase-related"/>
</dbReference>
<accession>A0A849A842</accession>
<proteinExistence type="predicted"/>
<keyword evidence="1" id="KW-0862">Zinc</keyword>
<dbReference type="PANTHER" id="PTHR12993:SF26">
    <property type="entry name" value="1D-MYO-INOSITOL 2-ACETAMIDO-2-DEOXY-ALPHA-D-GLUCOPYRANOSIDE DEACETYLASE"/>
    <property type="match status" value="1"/>
</dbReference>
<evidence type="ECO:0000256" key="1">
    <source>
        <dbReference type="ARBA" id="ARBA00022833"/>
    </source>
</evidence>
<dbReference type="PANTHER" id="PTHR12993">
    <property type="entry name" value="N-ACETYLGLUCOSAMINYL-PHOSPHATIDYLINOSITOL DE-N-ACETYLASE-RELATED"/>
    <property type="match status" value="1"/>
</dbReference>
<evidence type="ECO:0000313" key="3">
    <source>
        <dbReference type="Proteomes" id="UP000562984"/>
    </source>
</evidence>
<gene>
    <name evidence="2" type="ORF">HKD39_08035</name>
</gene>
<dbReference type="Proteomes" id="UP000562984">
    <property type="component" value="Unassembled WGS sequence"/>
</dbReference>
<comment type="caution">
    <text evidence="2">The sequence shown here is derived from an EMBL/GenBank/DDBJ whole genome shotgun (WGS) entry which is preliminary data.</text>
</comment>
<dbReference type="Gene3D" id="3.40.50.10320">
    <property type="entry name" value="LmbE-like"/>
    <property type="match status" value="1"/>
</dbReference>
<dbReference type="RefSeq" id="WP_171199318.1">
    <property type="nucleotide sequence ID" value="NZ_JABEND010000003.1"/>
</dbReference>